<dbReference type="InterPro" id="IPR016179">
    <property type="entry name" value="Insulin-like"/>
</dbReference>
<reference evidence="10" key="1">
    <citation type="journal article" date="2016" name="Insect Biochem. Mol. Biol.">
        <title>Multifaceted biological insights from a draft genome sequence of the tobacco hornworm moth, Manduca sexta.</title>
        <authorList>
            <person name="Kanost M.R."/>
            <person name="Arrese E.L."/>
            <person name="Cao X."/>
            <person name="Chen Y.R."/>
            <person name="Chellapilla S."/>
            <person name="Goldsmith M.R."/>
            <person name="Grosse-Wilde E."/>
            <person name="Heckel D.G."/>
            <person name="Herndon N."/>
            <person name="Jiang H."/>
            <person name="Papanicolaou A."/>
            <person name="Qu J."/>
            <person name="Soulages J.L."/>
            <person name="Vogel H."/>
            <person name="Walters J."/>
            <person name="Waterhouse R.M."/>
            <person name="Ahn S.J."/>
            <person name="Almeida F.C."/>
            <person name="An C."/>
            <person name="Aqrawi P."/>
            <person name="Bretschneider A."/>
            <person name="Bryant W.B."/>
            <person name="Bucks S."/>
            <person name="Chao H."/>
            <person name="Chevignon G."/>
            <person name="Christen J.M."/>
            <person name="Clarke D.F."/>
            <person name="Dittmer N.T."/>
            <person name="Ferguson L.C.F."/>
            <person name="Garavelou S."/>
            <person name="Gordon K.H.J."/>
            <person name="Gunaratna R.T."/>
            <person name="Han Y."/>
            <person name="Hauser F."/>
            <person name="He Y."/>
            <person name="Heidel-Fischer H."/>
            <person name="Hirsh A."/>
            <person name="Hu Y."/>
            <person name="Jiang H."/>
            <person name="Kalra D."/>
            <person name="Klinner C."/>
            <person name="Konig C."/>
            <person name="Kovar C."/>
            <person name="Kroll A.R."/>
            <person name="Kuwar S.S."/>
            <person name="Lee S.L."/>
            <person name="Lehman R."/>
            <person name="Li K."/>
            <person name="Li Z."/>
            <person name="Liang H."/>
            <person name="Lovelace S."/>
            <person name="Lu Z."/>
            <person name="Mansfield J.H."/>
            <person name="McCulloch K.J."/>
            <person name="Mathew T."/>
            <person name="Morton B."/>
            <person name="Muzny D.M."/>
            <person name="Neunemann D."/>
            <person name="Ongeri F."/>
            <person name="Pauchet Y."/>
            <person name="Pu L.L."/>
            <person name="Pyrousis I."/>
            <person name="Rao X.J."/>
            <person name="Redding A."/>
            <person name="Roesel C."/>
            <person name="Sanchez-Gracia A."/>
            <person name="Schaack S."/>
            <person name="Shukla A."/>
            <person name="Tetreau G."/>
            <person name="Wang Y."/>
            <person name="Xiong G.H."/>
            <person name="Traut W."/>
            <person name="Walsh T.K."/>
            <person name="Worley K.C."/>
            <person name="Wu D."/>
            <person name="Wu W."/>
            <person name="Wu Y.Q."/>
            <person name="Zhang X."/>
            <person name="Zou Z."/>
            <person name="Zucker H."/>
            <person name="Briscoe A.D."/>
            <person name="Burmester T."/>
            <person name="Clem R.J."/>
            <person name="Feyereisen R."/>
            <person name="Grimmelikhuijzen C.J.P."/>
            <person name="Hamodrakas S.J."/>
            <person name="Hansson B.S."/>
            <person name="Huguet E."/>
            <person name="Jermiin L.S."/>
            <person name="Lan Q."/>
            <person name="Lehman H.K."/>
            <person name="Lorenzen M."/>
            <person name="Merzendorfer H."/>
            <person name="Michalopoulos I."/>
            <person name="Morton D.B."/>
            <person name="Muthukrishnan S."/>
            <person name="Oakeshott J.G."/>
            <person name="Palmer W."/>
            <person name="Park Y."/>
            <person name="Passarelli A.L."/>
            <person name="Rozas J."/>
            <person name="Schwartz L.M."/>
            <person name="Smith W."/>
            <person name="Southgate A."/>
            <person name="Vilcinskas A."/>
            <person name="Vogt R."/>
            <person name="Wang P."/>
            <person name="Werren J."/>
            <person name="Yu X.Q."/>
            <person name="Zhou J.J."/>
            <person name="Brown S.J."/>
            <person name="Scherer S.E."/>
            <person name="Richards S."/>
            <person name="Blissard G.W."/>
        </authorList>
    </citation>
    <scope>NUCLEOTIDE SEQUENCE</scope>
</reference>
<evidence type="ECO:0000256" key="7">
    <source>
        <dbReference type="PIRNR" id="PIRNR037038"/>
    </source>
</evidence>
<dbReference type="CDD" id="cd04366">
    <property type="entry name" value="IlGF_insulin_bombyxin_like"/>
    <property type="match status" value="1"/>
</dbReference>
<feature type="chain" id="PRO_5045017568" description="Insulin-like domain-containing protein" evidence="7">
    <location>
        <begin position="18"/>
        <end position="90"/>
    </location>
</feature>
<feature type="domain" description="Insulin-like" evidence="9">
    <location>
        <begin position="21"/>
        <end position="90"/>
    </location>
</feature>
<dbReference type="Pfam" id="PF00049">
    <property type="entry name" value="Insulin"/>
    <property type="match status" value="1"/>
</dbReference>
<gene>
    <name evidence="10" type="ORF">O3G_MSEX010002</name>
</gene>
<dbReference type="GO" id="GO:0005576">
    <property type="term" value="C:extracellular region"/>
    <property type="evidence" value="ECO:0007669"/>
    <property type="project" value="UniProtKB-SubCell"/>
</dbReference>
<evidence type="ECO:0000256" key="4">
    <source>
        <dbReference type="ARBA" id="ARBA00022525"/>
    </source>
</evidence>
<evidence type="ECO:0000256" key="5">
    <source>
        <dbReference type="ARBA" id="ARBA00022702"/>
    </source>
</evidence>
<keyword evidence="11" id="KW-1185">Reference proteome</keyword>
<comment type="caution">
    <text evidence="10">The sequence shown here is derived from an EMBL/GenBank/DDBJ whole genome shotgun (WGS) entry which is preliminary data.</text>
</comment>
<dbReference type="GO" id="GO:0005179">
    <property type="term" value="F:hormone activity"/>
    <property type="evidence" value="ECO:0007669"/>
    <property type="project" value="InterPro"/>
</dbReference>
<dbReference type="AlphaFoldDB" id="A0A921ZFJ2"/>
<dbReference type="PROSITE" id="PS00262">
    <property type="entry name" value="INSULIN"/>
    <property type="match status" value="1"/>
</dbReference>
<dbReference type="EMBL" id="JH668526">
    <property type="protein sequence ID" value="KAG6456871.1"/>
    <property type="molecule type" value="Genomic_DNA"/>
</dbReference>
<proteinExistence type="inferred from homology"/>
<comment type="subcellular location">
    <subcellularLocation>
        <location evidence="1 7 8">Secreted</location>
    </subcellularLocation>
</comment>
<dbReference type="Proteomes" id="UP000791440">
    <property type="component" value="Unassembled WGS sequence"/>
</dbReference>
<dbReference type="InterPro" id="IPR017097">
    <property type="entry name" value="Bombyxin"/>
</dbReference>
<reference evidence="10" key="2">
    <citation type="submission" date="2020-12" db="EMBL/GenBank/DDBJ databases">
        <authorList>
            <person name="Kanost M."/>
        </authorList>
    </citation>
    <scope>NUCLEOTIDE SEQUENCE</scope>
</reference>
<keyword evidence="5 7" id="KW-0372">Hormone</keyword>
<dbReference type="InterPro" id="IPR022353">
    <property type="entry name" value="Insulin_CS"/>
</dbReference>
<organism evidence="10 11">
    <name type="scientific">Manduca sexta</name>
    <name type="common">Tobacco hawkmoth</name>
    <name type="synonym">Tobacco hornworm</name>
    <dbReference type="NCBI Taxonomy" id="7130"/>
    <lineage>
        <taxon>Eukaryota</taxon>
        <taxon>Metazoa</taxon>
        <taxon>Ecdysozoa</taxon>
        <taxon>Arthropoda</taxon>
        <taxon>Hexapoda</taxon>
        <taxon>Insecta</taxon>
        <taxon>Pterygota</taxon>
        <taxon>Neoptera</taxon>
        <taxon>Endopterygota</taxon>
        <taxon>Lepidoptera</taxon>
        <taxon>Glossata</taxon>
        <taxon>Ditrysia</taxon>
        <taxon>Bombycoidea</taxon>
        <taxon>Sphingidae</taxon>
        <taxon>Sphinginae</taxon>
        <taxon>Sphingini</taxon>
        <taxon>Manduca</taxon>
    </lineage>
</organism>
<feature type="signal peptide" evidence="7">
    <location>
        <begin position="1"/>
        <end position="17"/>
    </location>
</feature>
<protein>
    <recommendedName>
        <fullName evidence="9">Insulin-like domain-containing protein</fullName>
    </recommendedName>
</protein>
<comment type="subunit">
    <text evidence="3 7">Heterodimer of a B chain and an A chain linked by two disulfide bonds.</text>
</comment>
<keyword evidence="6" id="KW-1015">Disulfide bond</keyword>
<dbReference type="PIRSF" id="PIRSF037038">
    <property type="entry name" value="Bombyxin"/>
    <property type="match status" value="1"/>
</dbReference>
<keyword evidence="4 7" id="KW-0964">Secreted</keyword>
<evidence type="ECO:0000259" key="9">
    <source>
        <dbReference type="SMART" id="SM00078"/>
    </source>
</evidence>
<evidence type="ECO:0000256" key="6">
    <source>
        <dbReference type="ARBA" id="ARBA00023157"/>
    </source>
</evidence>
<evidence type="ECO:0000256" key="2">
    <source>
        <dbReference type="ARBA" id="ARBA00009034"/>
    </source>
</evidence>
<sequence length="90" mass="10020">MKFVLMMVCLGLCSVFGQRAQVYCGRRLATTLAYMCPELEEETVKRSGADALFGSRDWRWAALGGARGKRGVVEECCEKPCTLDVLLTYC</sequence>
<evidence type="ECO:0000313" key="10">
    <source>
        <dbReference type="EMBL" id="KAG6456871.1"/>
    </source>
</evidence>
<name>A0A921ZFJ2_MANSE</name>
<keyword evidence="7" id="KW-0732">Signal</keyword>
<evidence type="ECO:0000256" key="3">
    <source>
        <dbReference type="ARBA" id="ARBA00011207"/>
    </source>
</evidence>
<comment type="similarity">
    <text evidence="2 7 8">Belongs to the insulin family.</text>
</comment>
<accession>A0A921ZFJ2</accession>
<evidence type="ECO:0000256" key="1">
    <source>
        <dbReference type="ARBA" id="ARBA00004613"/>
    </source>
</evidence>
<evidence type="ECO:0000313" key="11">
    <source>
        <dbReference type="Proteomes" id="UP000791440"/>
    </source>
</evidence>
<evidence type="ECO:0000256" key="8">
    <source>
        <dbReference type="RuleBase" id="RU000406"/>
    </source>
</evidence>
<comment type="function">
    <text evidence="7">Brain peptide responsible for activation of prothoracic glands to produce ecdysone in insects.</text>
</comment>
<dbReference type="SMART" id="SM00078">
    <property type="entry name" value="IlGF"/>
    <property type="match status" value="1"/>
</dbReference>